<proteinExistence type="predicted"/>
<dbReference type="PANTHER" id="PTHR21228:SF40">
    <property type="entry name" value="LD45607P"/>
    <property type="match status" value="1"/>
</dbReference>
<feature type="region of interest" description="Disordered" evidence="1">
    <location>
        <begin position="250"/>
        <end position="273"/>
    </location>
</feature>
<comment type="caution">
    <text evidence="3">The sequence shown here is derived from an EMBL/GenBank/DDBJ whole genome shotgun (WGS) entry which is preliminary data.</text>
</comment>
<dbReference type="EMBL" id="CAUYUJ010016615">
    <property type="protein sequence ID" value="CAK0867158.1"/>
    <property type="molecule type" value="Genomic_DNA"/>
</dbReference>
<name>A0ABN9V5J7_9DINO</name>
<sequence length="929" mass="102054">MAPSCARTGLRILERRHVGAFGQRRCCGDLRQLVRAHADAAEVLANYATRRIVENVTPREAAAILCHLQRLRPSVHDERLQTLVQDVLAQKDNLSLTSLVDVSRVLESMGLHRELEDLSSLVVESASFLSSDVILSFAKTLSLAARRTPGASTEVHAAVFRMLGEHVLESMFDAAPADLAEALLAIAVFCCSRPGRGRGGALLLERPWHPAVFAAAAPALALRAPSLPAPALLKCLRAYELMLLSSPGRGALGRGGPRPGEAPQPLLPGARPEQSLTELPPVLAEALAPRLPQLRGRGVVRALHALASLRRHGLPLGAGGEALRVAAREELRERTGELDARDIGYALEAFGVLSDSGSPLAASSELLRALYEEVQRNVHSLTVDDALRMSRAVVRLAPAPAERPRVLLELLAAEVLRELRSLPPARLCDVVTTFAQLRFNHADFLERLSGAFVKQLPTCEPRHLAAMVYSFTKVRLSDSQVYRAASVHATRSLVGFRTRDLALTLWSFSRAMQRSKSLFMKSQEHLRGQDLSKLSPADTSMLLWSYGHAEVGVDGELLGALVRRVSDGCGGFPTHTLLVTCLAFARLGFAQQPDLYRSVYARLPRLDTARLAFAFFLFSSSGIRDEALLSRFLHECGQRVHDLRGQDLANVVLACSRTATMSDLERHELAPGLKLRILEQLDGLGTTPLLGCFMAGPKLLAFSEPETLQLMSALRPHVPRMGVAELGQCLLAAARVEIVHMPLLSPLYDRIRIHGDLLDPSEVLSCIWAVYLLGFCTGRLKRKLCAALLAHVRRERAPAGALRDVLPALGWLGFWERLPNSLRRSVWRMAGDDLRRCVSEPPPPPEPGAALSKEKAWRLPKLKSMSEHLRLKRLSRAHQLEALKVSAVQRRKQELVEEREADLAEADELGERPPAPTAVDQFIQMVRRL</sequence>
<dbReference type="PANTHER" id="PTHR21228">
    <property type="entry name" value="FAST LEU-RICH DOMAIN-CONTAINING"/>
    <property type="match status" value="1"/>
</dbReference>
<keyword evidence="4" id="KW-1185">Reference proteome</keyword>
<evidence type="ECO:0000313" key="3">
    <source>
        <dbReference type="EMBL" id="CAK0867158.1"/>
    </source>
</evidence>
<dbReference type="Proteomes" id="UP001189429">
    <property type="component" value="Unassembled WGS sequence"/>
</dbReference>
<evidence type="ECO:0000313" key="4">
    <source>
        <dbReference type="Proteomes" id="UP001189429"/>
    </source>
</evidence>
<protein>
    <recommendedName>
        <fullName evidence="2">RNA-editing substrate-binding complex 6 protein domain-containing protein</fullName>
    </recommendedName>
</protein>
<evidence type="ECO:0000256" key="1">
    <source>
        <dbReference type="SAM" id="MobiDB-lite"/>
    </source>
</evidence>
<organism evidence="3 4">
    <name type="scientific">Prorocentrum cordatum</name>
    <dbReference type="NCBI Taxonomy" id="2364126"/>
    <lineage>
        <taxon>Eukaryota</taxon>
        <taxon>Sar</taxon>
        <taxon>Alveolata</taxon>
        <taxon>Dinophyceae</taxon>
        <taxon>Prorocentrales</taxon>
        <taxon>Prorocentraceae</taxon>
        <taxon>Prorocentrum</taxon>
    </lineage>
</organism>
<evidence type="ECO:0000259" key="2">
    <source>
        <dbReference type="Pfam" id="PF26188"/>
    </source>
</evidence>
<reference evidence="3" key="1">
    <citation type="submission" date="2023-10" db="EMBL/GenBank/DDBJ databases">
        <authorList>
            <person name="Chen Y."/>
            <person name="Shah S."/>
            <person name="Dougan E. K."/>
            <person name="Thang M."/>
            <person name="Chan C."/>
        </authorList>
    </citation>
    <scope>NUCLEOTIDE SEQUENCE [LARGE SCALE GENOMIC DNA]</scope>
</reference>
<accession>A0ABN9V5J7</accession>
<dbReference type="InterPro" id="IPR050870">
    <property type="entry name" value="FAST_kinase"/>
</dbReference>
<dbReference type="InterPro" id="IPR058917">
    <property type="entry name" value="RESC6_dom"/>
</dbReference>
<dbReference type="Pfam" id="PF26188">
    <property type="entry name" value="RESC6"/>
    <property type="match status" value="1"/>
</dbReference>
<feature type="domain" description="RNA-editing substrate-binding complex 6 protein" evidence="2">
    <location>
        <begin position="366"/>
        <end position="659"/>
    </location>
</feature>
<gene>
    <name evidence="3" type="ORF">PCOR1329_LOCUS54157</name>
</gene>